<reference evidence="1 2" key="1">
    <citation type="submission" date="2016-09" db="EMBL/GenBank/DDBJ databases">
        <title>Pseudoalteromonas amylolytica sp. nov., isolated from the surface seawater.</title>
        <authorList>
            <person name="Wu Y.-H."/>
            <person name="Cheng H."/>
            <person name="Jin X.-B."/>
            <person name="Wang C.-S."/>
            <person name="Xu X.-W."/>
        </authorList>
    </citation>
    <scope>NUCLEOTIDE SEQUENCE [LARGE SCALE GENOMIC DNA]</scope>
    <source>
        <strain evidence="1 2">JW1</strain>
    </source>
</reference>
<organism evidence="1 2">
    <name type="scientific">Pseudoalteromonas amylolytica</name>
    <dbReference type="NCBI Taxonomy" id="1859457"/>
    <lineage>
        <taxon>Bacteria</taxon>
        <taxon>Pseudomonadati</taxon>
        <taxon>Pseudomonadota</taxon>
        <taxon>Gammaproteobacteria</taxon>
        <taxon>Alteromonadales</taxon>
        <taxon>Pseudoalteromonadaceae</taxon>
        <taxon>Pseudoalteromonas</taxon>
    </lineage>
</organism>
<dbReference type="EMBL" id="MKJU01000025">
    <property type="protein sequence ID" value="OHU91014.1"/>
    <property type="molecule type" value="Genomic_DNA"/>
</dbReference>
<dbReference type="OrthoDB" id="9788924at2"/>
<sequence>MIAFRIDSLSGLGHFMRSKWLALALKEQGVACKLFLDNQPNKELCEPFCQDVVIVPRGLTQVQQASWCTQYLSEQGLTPSHWVIDGYKFSMQWELAVKSPQVGVVVIDDLARSHEADWVIDAKWQGHQTFFSRYDDRVSEDTQLLLGPEYALLSPQYAQFKPQLQRQNSLLFSLGGGGDWSRLTELISHLLHQDNGLLKIEVIIGPYATSTEELSQLAEKFANLHLITGENSLYHYYVQCGLFVGALGTSLYELAATQTSAVTFSIADNQHNDQQDLEQLGHYFHIPDLLDYPVNEIASTLHALLQYRERLNKLAQSAAVKVDGLGAQRVCSVLLNNHHSQKQVLAKASYAETSIQITPDLTLRPVQDTDINHYLNARNRADNAWRMTITKQISQLQHYRWWFANQRASFVLESEGGALLYIWHQLFEIRGQQYLIGGWFAASDDVGFAHAQLILDWQLKETAKLWPKAHWLAVINKENKFVNLLNQRAGFVAVAEGSPEFESILALFPDATPEQFNFVAKFADNNT</sequence>
<accession>A0A1S1MXV2</accession>
<keyword evidence="2" id="KW-1185">Reference proteome</keyword>
<dbReference type="Gene3D" id="3.40.50.2000">
    <property type="entry name" value="Glycogen Phosphorylase B"/>
    <property type="match status" value="1"/>
</dbReference>
<dbReference type="RefSeq" id="WP_070984487.1">
    <property type="nucleotide sequence ID" value="NZ_MKJU01000025.1"/>
</dbReference>
<dbReference type="AlphaFoldDB" id="A0A1S1MXV2"/>
<dbReference type="STRING" id="1859457.BET10_09080"/>
<evidence type="ECO:0000313" key="2">
    <source>
        <dbReference type="Proteomes" id="UP000179786"/>
    </source>
</evidence>
<evidence type="ECO:0000313" key="1">
    <source>
        <dbReference type="EMBL" id="OHU91014.1"/>
    </source>
</evidence>
<dbReference type="Proteomes" id="UP000179786">
    <property type="component" value="Unassembled WGS sequence"/>
</dbReference>
<comment type="caution">
    <text evidence="1">The sequence shown here is derived from an EMBL/GenBank/DDBJ whole genome shotgun (WGS) entry which is preliminary data.</text>
</comment>
<evidence type="ECO:0008006" key="3">
    <source>
        <dbReference type="Google" id="ProtNLM"/>
    </source>
</evidence>
<gene>
    <name evidence="1" type="ORF">BET10_09080</name>
</gene>
<dbReference type="SUPFAM" id="SSF53756">
    <property type="entry name" value="UDP-Glycosyltransferase/glycogen phosphorylase"/>
    <property type="match status" value="1"/>
</dbReference>
<name>A0A1S1MXV2_9GAMM</name>
<dbReference type="Gene3D" id="3.40.50.11190">
    <property type="match status" value="1"/>
</dbReference>
<protein>
    <recommendedName>
        <fullName evidence="3">Pseudaminic acid biosynthesis protein PseG</fullName>
    </recommendedName>
</protein>
<proteinExistence type="predicted"/>